<evidence type="ECO:0000313" key="5">
    <source>
        <dbReference type="Proteomes" id="UP000240530"/>
    </source>
</evidence>
<feature type="domain" description="Transcriptional regulator SgrR N-terminal HTH" evidence="3">
    <location>
        <begin position="4"/>
        <end position="114"/>
    </location>
</feature>
<proteinExistence type="predicted"/>
<dbReference type="InterPro" id="IPR000914">
    <property type="entry name" value="SBP_5_dom"/>
</dbReference>
<evidence type="ECO:0000259" key="3">
    <source>
        <dbReference type="Pfam" id="PF12793"/>
    </source>
</evidence>
<sequence>MSRRKLELYENIFNRVGPGKSKVTIVEVAAFLHCSERHARTLLNQMTTLGWLTWSPTVGRGNKGILNCLLEPIQACHKEIDKANDNSNLDLVYKLVGFNGRDTAAGLWQYLSQAVTEKHNTILAPFHRCMKTLHPHFVTERTERHFISEIYQTLVEEKANKVAGNLAHFWESNHNHTVWTFYLRPETQFHDLSLLTADDVVASFKGLIHSAQWQRLYDHIEKVIAVSFDVVEIHLSTPDPFFTQLLCRAETAIMPKQFVFANESHFKAIGSGPFSLAVNSNKLVRLQRFSQYNRTSALIEKIEFWIHENWAERKKCYQNFFFLNDSLKVYETACDYVGSFYCLIANKQLQTQEVKQNLAAAFLGNQAQADTEYSVYTVSHENNRECREYAKQLFSYFGNSHAPQTLQMKEVKFGQFINGLDVSILGVRKEDNKYTSLFAFLKLYPHWASALSFTQHDYLQQKISAIRIEVDVVCQQALISHVMRWLEQQHILFEIKREGLTLTVPEQIQGVEINANGWCNFSKLWIKPSKEKSGVTSSMESLIAKY</sequence>
<dbReference type="InterPro" id="IPR025370">
    <property type="entry name" value="SgrR_HTH_N"/>
</dbReference>
<accession>A0A2T3KUB0</accession>
<keyword evidence="1" id="KW-0238">DNA-binding</keyword>
<dbReference type="InterPro" id="IPR039424">
    <property type="entry name" value="SBP_5"/>
</dbReference>
<reference evidence="4 5" key="1">
    <citation type="submission" date="2018-03" db="EMBL/GenBank/DDBJ databases">
        <title>Whole genome sequencing of Histamine producing bacteria.</title>
        <authorList>
            <person name="Butler K."/>
        </authorList>
    </citation>
    <scope>NUCLEOTIDE SEQUENCE [LARGE SCALE GENOMIC DNA]</scope>
    <source>
        <strain evidence="4 5">Res.4.1</strain>
    </source>
</reference>
<dbReference type="Pfam" id="PF12793">
    <property type="entry name" value="SgrR_N"/>
    <property type="match status" value="1"/>
</dbReference>
<dbReference type="RefSeq" id="WP_107185285.1">
    <property type="nucleotide sequence ID" value="NZ_JAWQGC010000001.1"/>
</dbReference>
<name>A0A2T3KUB0_PHOLD</name>
<comment type="caution">
    <text evidence="4">The sequence shown here is derived from an EMBL/GenBank/DDBJ whole genome shotgun (WGS) entry which is preliminary data.</text>
</comment>
<dbReference type="PANTHER" id="PTHR30290">
    <property type="entry name" value="PERIPLASMIC BINDING COMPONENT OF ABC TRANSPORTER"/>
    <property type="match status" value="1"/>
</dbReference>
<dbReference type="GO" id="GO:0015833">
    <property type="term" value="P:peptide transport"/>
    <property type="evidence" value="ECO:0007669"/>
    <property type="project" value="TreeGrafter"/>
</dbReference>
<dbReference type="Gene3D" id="3.40.190.10">
    <property type="entry name" value="Periplasmic binding protein-like II"/>
    <property type="match status" value="1"/>
</dbReference>
<dbReference type="Pfam" id="PF00496">
    <property type="entry name" value="SBP_bac_5"/>
    <property type="match status" value="1"/>
</dbReference>
<dbReference type="SUPFAM" id="SSF53850">
    <property type="entry name" value="Periplasmic binding protein-like II"/>
    <property type="match status" value="1"/>
</dbReference>
<dbReference type="GO" id="GO:0003677">
    <property type="term" value="F:DNA binding"/>
    <property type="evidence" value="ECO:0007669"/>
    <property type="project" value="UniProtKB-KW"/>
</dbReference>
<dbReference type="EMBL" id="PYNS01000013">
    <property type="protein sequence ID" value="PSV10281.1"/>
    <property type="molecule type" value="Genomic_DNA"/>
</dbReference>
<evidence type="ECO:0000259" key="2">
    <source>
        <dbReference type="Pfam" id="PF00496"/>
    </source>
</evidence>
<feature type="domain" description="Solute-binding protein family 5" evidence="2">
    <location>
        <begin position="162"/>
        <end position="311"/>
    </location>
</feature>
<protein>
    <submittedName>
        <fullName evidence="4">ABC transporter substrate-binding protein</fullName>
    </submittedName>
</protein>
<organism evidence="4 5">
    <name type="scientific">Photobacterium leiognathi subsp. mandapamensis</name>
    <name type="common">Photobacterium mandapamensis</name>
    <dbReference type="NCBI Taxonomy" id="48408"/>
    <lineage>
        <taxon>Bacteria</taxon>
        <taxon>Pseudomonadati</taxon>
        <taxon>Pseudomonadota</taxon>
        <taxon>Gammaproteobacteria</taxon>
        <taxon>Vibrionales</taxon>
        <taxon>Vibrionaceae</taxon>
        <taxon>Photobacterium</taxon>
    </lineage>
</organism>
<dbReference type="Proteomes" id="UP000240530">
    <property type="component" value="Unassembled WGS sequence"/>
</dbReference>
<dbReference type="AlphaFoldDB" id="A0A2T3KUB0"/>
<dbReference type="PANTHER" id="PTHR30290:SF72">
    <property type="entry name" value="HTH-TYPE TRANSCRIPTIONAL REGULATOR SGRR"/>
    <property type="match status" value="1"/>
</dbReference>
<gene>
    <name evidence="4" type="ORF">C0W93_12545</name>
</gene>
<evidence type="ECO:0000313" key="4">
    <source>
        <dbReference type="EMBL" id="PSV10281.1"/>
    </source>
</evidence>
<evidence type="ECO:0000256" key="1">
    <source>
        <dbReference type="ARBA" id="ARBA00023125"/>
    </source>
</evidence>
<dbReference type="GO" id="GO:1904680">
    <property type="term" value="F:peptide transmembrane transporter activity"/>
    <property type="evidence" value="ECO:0007669"/>
    <property type="project" value="TreeGrafter"/>
</dbReference>